<dbReference type="RefSeq" id="WP_168827754.1">
    <property type="nucleotide sequence ID" value="NZ_JABAEB010000022.1"/>
</dbReference>
<proteinExistence type="predicted"/>
<dbReference type="Proteomes" id="UP000527352">
    <property type="component" value="Unassembled WGS sequence"/>
</dbReference>
<dbReference type="EMBL" id="JABAEB010000022">
    <property type="protein sequence ID" value="NLQ25502.1"/>
    <property type="molecule type" value="Genomic_DNA"/>
</dbReference>
<accession>A0ABX1KWL0</accession>
<evidence type="ECO:0000313" key="1">
    <source>
        <dbReference type="EMBL" id="NLQ25502.1"/>
    </source>
</evidence>
<reference evidence="1 2" key="1">
    <citation type="submission" date="2020-04" db="EMBL/GenBank/DDBJ databases">
        <title>The first description of lens atrophy caused by putative novel Shewanella sp. that is a new emerging pathogen for cultured rainbow trout?</title>
        <authorList>
            <person name="Saticioglu I.B."/>
            <person name="Duman M."/>
            <person name="Altun S."/>
        </authorList>
    </citation>
    <scope>NUCLEOTIDE SEQUENCE [LARGE SCALE GENOMIC DNA]</scope>
    <source>
        <strain evidence="1 2">S-1</strain>
    </source>
</reference>
<evidence type="ECO:0000313" key="2">
    <source>
        <dbReference type="Proteomes" id="UP000527352"/>
    </source>
</evidence>
<gene>
    <name evidence="1" type="ORF">HGO26_21865</name>
</gene>
<sequence length="322" mass="36227">MSTLLVYIDQNIIGLQQQGLIELSKRDDIIWVYSKEHFAEMRRSDHPEKYLDILNDIGAKFLDLILDENWKITGEAKLFELGTPHQYYENYIEAMGDVHFDESIFDPFQVWVNGGGDEGPLRDLSANVAKQIHQLMAGLPFDTSEITEKAESIKPKFDSIIDEMISIGNDIQKTRSAFGDEKGTIGSISGKKQIEKIWELISPAMGEANISCDQFFGFDSIDKQGYESWPMYLGIVGCNAVLDILGFQAEKKCRKISKIHNVKSDAGHIGMGAYCSAILSEDKRLIRRAKAIYEYKNIGTAAILVERITNKSQQPNADVSED</sequence>
<name>A0ABX1KWL0_9GAMM</name>
<comment type="caution">
    <text evidence="1">The sequence shown here is derived from an EMBL/GenBank/DDBJ whole genome shotgun (WGS) entry which is preliminary data.</text>
</comment>
<keyword evidence="2" id="KW-1185">Reference proteome</keyword>
<organism evidence="1 2">
    <name type="scientific">Shewanella oncorhynchi</name>
    <dbReference type="NCBI Taxonomy" id="2726434"/>
    <lineage>
        <taxon>Bacteria</taxon>
        <taxon>Pseudomonadati</taxon>
        <taxon>Pseudomonadota</taxon>
        <taxon>Gammaproteobacteria</taxon>
        <taxon>Alteromonadales</taxon>
        <taxon>Shewanellaceae</taxon>
        <taxon>Shewanella</taxon>
    </lineage>
</organism>
<protein>
    <submittedName>
        <fullName evidence="1">Uncharacterized protein</fullName>
    </submittedName>
</protein>